<proteinExistence type="predicted"/>
<feature type="domain" description="HTH cro/C1-type" evidence="1">
    <location>
        <begin position="21"/>
        <end position="76"/>
    </location>
</feature>
<organism evidence="2 3">
    <name type="scientific">Streptomyces rubellomurinus (strain ATCC 31215)</name>
    <dbReference type="NCBI Taxonomy" id="359131"/>
    <lineage>
        <taxon>Bacteria</taxon>
        <taxon>Bacillati</taxon>
        <taxon>Actinomycetota</taxon>
        <taxon>Actinomycetes</taxon>
        <taxon>Kitasatosporales</taxon>
        <taxon>Streptomycetaceae</taxon>
        <taxon>Streptomyces</taxon>
    </lineage>
</organism>
<gene>
    <name evidence="2" type="ORF">VM95_08600</name>
</gene>
<dbReference type="EMBL" id="JZKH01000012">
    <property type="protein sequence ID" value="KJS62443.1"/>
    <property type="molecule type" value="Genomic_DNA"/>
</dbReference>
<dbReference type="InterPro" id="IPR010982">
    <property type="entry name" value="Lambda_DNA-bd_dom_sf"/>
</dbReference>
<evidence type="ECO:0000313" key="2">
    <source>
        <dbReference type="EMBL" id="KJS62443.1"/>
    </source>
</evidence>
<dbReference type="InterPro" id="IPR001387">
    <property type="entry name" value="Cro/C1-type_HTH"/>
</dbReference>
<dbReference type="SMART" id="SM00530">
    <property type="entry name" value="HTH_XRE"/>
    <property type="match status" value="1"/>
</dbReference>
<dbReference type="Pfam" id="PF19054">
    <property type="entry name" value="DUF5753"/>
    <property type="match status" value="1"/>
</dbReference>
<dbReference type="PATRIC" id="fig|359131.3.peg.866"/>
<dbReference type="InterPro" id="IPR043917">
    <property type="entry name" value="DUF5753"/>
</dbReference>
<sequence>MPAPELTIGGMTPREYYAAELKRLREAMVPKMSQEKLAALVFVSAGYIGQLETMARVPQIELSRRIDKALNTGGQLERLHLLLGFTKFVDDDYFFANAADHEAKALAISEYAGQTVPGLLQTAEYARALFLESATSFSEDRIDQMIATRTGRGQRLTAPDGPELWFILDEAVLRRAIGSCEIMAKQLHHVADLARDRRIDLQVVPFAAGAHSMLSNGLLNLMTFADAPPIAYSESSHSGQLLDDVTTVVKIRRAFDLMRAAALSKRASLDLVRSVAEEYEVSVT</sequence>
<reference evidence="2 3" key="1">
    <citation type="submission" date="2015-02" db="EMBL/GenBank/DDBJ databases">
        <authorList>
            <person name="Ju K.-S."/>
            <person name="Doroghazi J.R."/>
            <person name="Metcalf W."/>
        </authorList>
    </citation>
    <scope>NUCLEOTIDE SEQUENCE [LARGE SCALE GENOMIC DNA]</scope>
    <source>
        <strain evidence="2 3">ATCC 31215</strain>
    </source>
</reference>
<dbReference type="Proteomes" id="UP000033699">
    <property type="component" value="Unassembled WGS sequence"/>
</dbReference>
<accession>A0A0F2TGV0</accession>
<dbReference type="OrthoDB" id="2897536at2"/>
<dbReference type="AlphaFoldDB" id="A0A0F2TGV0"/>
<dbReference type="CDD" id="cd00093">
    <property type="entry name" value="HTH_XRE"/>
    <property type="match status" value="1"/>
</dbReference>
<dbReference type="PROSITE" id="PS50943">
    <property type="entry name" value="HTH_CROC1"/>
    <property type="match status" value="1"/>
</dbReference>
<name>A0A0F2TGV0_STRR3</name>
<comment type="caution">
    <text evidence="2">The sequence shown here is derived from an EMBL/GenBank/DDBJ whole genome shotgun (WGS) entry which is preliminary data.</text>
</comment>
<dbReference type="SUPFAM" id="SSF47413">
    <property type="entry name" value="lambda repressor-like DNA-binding domains"/>
    <property type="match status" value="1"/>
</dbReference>
<protein>
    <recommendedName>
        <fullName evidence="1">HTH cro/C1-type domain-containing protein</fullName>
    </recommendedName>
</protein>
<dbReference type="Gene3D" id="1.10.260.40">
    <property type="entry name" value="lambda repressor-like DNA-binding domains"/>
    <property type="match status" value="1"/>
</dbReference>
<evidence type="ECO:0000259" key="1">
    <source>
        <dbReference type="PROSITE" id="PS50943"/>
    </source>
</evidence>
<evidence type="ECO:0000313" key="3">
    <source>
        <dbReference type="Proteomes" id="UP000033699"/>
    </source>
</evidence>
<dbReference type="GO" id="GO:0003677">
    <property type="term" value="F:DNA binding"/>
    <property type="evidence" value="ECO:0007669"/>
    <property type="project" value="InterPro"/>
</dbReference>
<dbReference type="RefSeq" id="WP_045693661.1">
    <property type="nucleotide sequence ID" value="NZ_JZKH01000012.1"/>
</dbReference>
<keyword evidence="3" id="KW-1185">Reference proteome</keyword>